<dbReference type="SMART" id="SM00382">
    <property type="entry name" value="AAA"/>
    <property type="match status" value="1"/>
</dbReference>
<dbReference type="Gene3D" id="3.40.50.300">
    <property type="entry name" value="P-loop containing nucleotide triphosphate hydrolases"/>
    <property type="match status" value="1"/>
</dbReference>
<organism evidence="6 7">
    <name type="scientific">Endozoicomonas euniceicola</name>
    <dbReference type="NCBI Taxonomy" id="1234143"/>
    <lineage>
        <taxon>Bacteria</taxon>
        <taxon>Pseudomonadati</taxon>
        <taxon>Pseudomonadota</taxon>
        <taxon>Gammaproteobacteria</taxon>
        <taxon>Oceanospirillales</taxon>
        <taxon>Endozoicomonadaceae</taxon>
        <taxon>Endozoicomonas</taxon>
    </lineage>
</organism>
<keyword evidence="2" id="KW-0813">Transport</keyword>
<feature type="domain" description="ABC transporter" evidence="5">
    <location>
        <begin position="5"/>
        <end position="226"/>
    </location>
</feature>
<keyword evidence="3" id="KW-0547">Nucleotide-binding</keyword>
<dbReference type="RefSeq" id="WP_262596352.1">
    <property type="nucleotide sequence ID" value="NZ_CP103300.1"/>
</dbReference>
<dbReference type="InterPro" id="IPR017871">
    <property type="entry name" value="ABC_transporter-like_CS"/>
</dbReference>
<proteinExistence type="inferred from homology"/>
<dbReference type="InterPro" id="IPR003439">
    <property type="entry name" value="ABC_transporter-like_ATP-bd"/>
</dbReference>
<dbReference type="Proteomes" id="UP001163255">
    <property type="component" value="Chromosome"/>
</dbReference>
<dbReference type="PANTHER" id="PTHR42788:SF19">
    <property type="entry name" value="ALIPHATIC SULFONATES IMPORT ATP-BINDING PROTEIN SSUB 2"/>
    <property type="match status" value="1"/>
</dbReference>
<dbReference type="PROSITE" id="PS00211">
    <property type="entry name" value="ABC_TRANSPORTER_1"/>
    <property type="match status" value="1"/>
</dbReference>
<dbReference type="InterPro" id="IPR050166">
    <property type="entry name" value="ABC_transporter_ATP-bind"/>
</dbReference>
<keyword evidence="4 6" id="KW-0067">ATP-binding</keyword>
<evidence type="ECO:0000256" key="3">
    <source>
        <dbReference type="ARBA" id="ARBA00022741"/>
    </source>
</evidence>
<dbReference type="Pfam" id="PF00005">
    <property type="entry name" value="ABC_tran"/>
    <property type="match status" value="1"/>
</dbReference>
<evidence type="ECO:0000256" key="2">
    <source>
        <dbReference type="ARBA" id="ARBA00022448"/>
    </source>
</evidence>
<dbReference type="InterPro" id="IPR027417">
    <property type="entry name" value="P-loop_NTPase"/>
</dbReference>
<accession>A0ABY6GPN9</accession>
<gene>
    <name evidence="6" type="ORF">NX720_17715</name>
</gene>
<sequence length="242" mass="27165">MENCIEISNLGFTYSTQPVLAEVNFTLKRSESLAILGQSGCGKSTLLRLIHQLLTPDNGNIHIKGQSSILFQDDRLMPWQTCMGNVRLALTRSSLTRPAQTEQITTLFEKLQIPEVSNRYPHALSGGMRQRVALARALINQPDLLLLDEPFAAVDHFTRQALIIELHQLRQTNPVSMVLVTHNIDEALFLSDRILILGNSPTSVQHSVEVPELPTDWQSFYRSKEVANIKVDILSTLETVQQ</sequence>
<evidence type="ECO:0000256" key="1">
    <source>
        <dbReference type="ARBA" id="ARBA00005417"/>
    </source>
</evidence>
<reference evidence="6" key="1">
    <citation type="submission" date="2022-10" db="EMBL/GenBank/DDBJ databases">
        <title>Completed Genome Sequence of two octocoral isolated bacterium, Endozoicomonas euniceicola EF212T and Endozoicomonas gorgoniicola PS125T.</title>
        <authorList>
            <person name="Chiou Y.-J."/>
            <person name="Chen Y.-H."/>
        </authorList>
    </citation>
    <scope>NUCLEOTIDE SEQUENCE</scope>
    <source>
        <strain evidence="6">EF212</strain>
    </source>
</reference>
<dbReference type="PROSITE" id="PS50893">
    <property type="entry name" value="ABC_TRANSPORTER_2"/>
    <property type="match status" value="1"/>
</dbReference>
<name>A0ABY6GPN9_9GAMM</name>
<evidence type="ECO:0000259" key="5">
    <source>
        <dbReference type="PROSITE" id="PS50893"/>
    </source>
</evidence>
<protein>
    <submittedName>
        <fullName evidence="6">ATP-binding cassette domain-containing protein</fullName>
    </submittedName>
</protein>
<dbReference type="PANTHER" id="PTHR42788">
    <property type="entry name" value="TAURINE IMPORT ATP-BINDING PROTEIN-RELATED"/>
    <property type="match status" value="1"/>
</dbReference>
<dbReference type="EMBL" id="CP103300">
    <property type="protein sequence ID" value="UYM14714.1"/>
    <property type="molecule type" value="Genomic_DNA"/>
</dbReference>
<dbReference type="SUPFAM" id="SSF52540">
    <property type="entry name" value="P-loop containing nucleoside triphosphate hydrolases"/>
    <property type="match status" value="1"/>
</dbReference>
<comment type="similarity">
    <text evidence="1">Belongs to the ABC transporter superfamily.</text>
</comment>
<dbReference type="InterPro" id="IPR003593">
    <property type="entry name" value="AAA+_ATPase"/>
</dbReference>
<dbReference type="GO" id="GO:0005524">
    <property type="term" value="F:ATP binding"/>
    <property type="evidence" value="ECO:0007669"/>
    <property type="project" value="UniProtKB-KW"/>
</dbReference>
<evidence type="ECO:0000256" key="4">
    <source>
        <dbReference type="ARBA" id="ARBA00022840"/>
    </source>
</evidence>
<evidence type="ECO:0000313" key="7">
    <source>
        <dbReference type="Proteomes" id="UP001163255"/>
    </source>
</evidence>
<keyword evidence="7" id="KW-1185">Reference proteome</keyword>
<evidence type="ECO:0000313" key="6">
    <source>
        <dbReference type="EMBL" id="UYM14714.1"/>
    </source>
</evidence>